<keyword evidence="13" id="KW-1185">Reference proteome</keyword>
<dbReference type="InterPro" id="IPR036565">
    <property type="entry name" value="Mur-like_cat_sf"/>
</dbReference>
<dbReference type="InterPro" id="IPR013221">
    <property type="entry name" value="Mur_ligase_cen"/>
</dbReference>
<proteinExistence type="inferred from homology"/>
<keyword evidence="7" id="KW-0460">Magnesium</keyword>
<keyword evidence="3" id="KW-0436">Ligase</keyword>
<sequence>MNYQEALAYIYGFTDYERSGKYTRDRNENLTRTARLLELLENPHRKYTNTLIAGTKGKGSTAAMIERVLREAGSTTGLYTQPDLHTFRERIRVNGALIAEDEVAELIPTIKHEVEQIQASQEYGPFITYEIGTALAFLYFAQRQVQHAVVEVGLGGRLDATNLTHPLVSVITSISYDHMNVLGNTLREIATEKAGIIKDHGIVVTSAYDSEALLAIAAVARQREARMIRVGHADADPAQQEVEVGKLPPLSYRYRLEERLGERQRFSVWTPQREYTGLELALAGEHQLENAAVALATLEQLREQGLTWDEDALRRGLASVQWPARIEVVGRQPTIVVDGAHNTDSMQKLVQALRTTFAPRRLLFVLSTSKDKDQEGMIQTLADADVVVLTSMHNPRVTPLETLSSLFAQHAPGVELHSAPTSEEALDLAVRLAEKDDLVCATGSIYLAGEAIRWAAARGDQRAADEIEGVDH</sequence>
<organism evidence="12 13">
    <name type="scientific">Ktedonobacter robiniae</name>
    <dbReference type="NCBI Taxonomy" id="2778365"/>
    <lineage>
        <taxon>Bacteria</taxon>
        <taxon>Bacillati</taxon>
        <taxon>Chloroflexota</taxon>
        <taxon>Ktedonobacteria</taxon>
        <taxon>Ktedonobacterales</taxon>
        <taxon>Ktedonobacteraceae</taxon>
        <taxon>Ktedonobacter</taxon>
    </lineage>
</organism>
<dbReference type="Gene3D" id="3.90.190.20">
    <property type="entry name" value="Mur ligase, C-terminal domain"/>
    <property type="match status" value="1"/>
</dbReference>
<comment type="catalytic activity">
    <reaction evidence="9">
        <text>(6S)-5,6,7,8-tetrahydrofolyl-(gamma-L-Glu)(n) + L-glutamate + ATP = (6S)-5,6,7,8-tetrahydrofolyl-(gamma-L-Glu)(n+1) + ADP + phosphate + H(+)</text>
        <dbReference type="Rhea" id="RHEA:10580"/>
        <dbReference type="Rhea" id="RHEA-COMP:14738"/>
        <dbReference type="Rhea" id="RHEA-COMP:14740"/>
        <dbReference type="ChEBI" id="CHEBI:15378"/>
        <dbReference type="ChEBI" id="CHEBI:29985"/>
        <dbReference type="ChEBI" id="CHEBI:30616"/>
        <dbReference type="ChEBI" id="CHEBI:43474"/>
        <dbReference type="ChEBI" id="CHEBI:141005"/>
        <dbReference type="ChEBI" id="CHEBI:456216"/>
        <dbReference type="EC" id="6.3.2.17"/>
    </reaction>
</comment>
<dbReference type="Pfam" id="PF08245">
    <property type="entry name" value="Mur_ligase_M"/>
    <property type="match status" value="1"/>
</dbReference>
<evidence type="ECO:0000256" key="4">
    <source>
        <dbReference type="ARBA" id="ARBA00022723"/>
    </source>
</evidence>
<evidence type="ECO:0000313" key="12">
    <source>
        <dbReference type="EMBL" id="GHO52214.1"/>
    </source>
</evidence>
<dbReference type="InterPro" id="IPR004101">
    <property type="entry name" value="Mur_ligase_C"/>
</dbReference>
<comment type="caution">
    <text evidence="12">The sequence shown here is derived from an EMBL/GenBank/DDBJ whole genome shotgun (WGS) entry which is preliminary data.</text>
</comment>
<protein>
    <recommendedName>
        <fullName evidence="2">tetrahydrofolate synthase</fullName>
        <ecNumber evidence="2">6.3.2.17</ecNumber>
    </recommendedName>
    <alternativeName>
        <fullName evidence="8">Tetrahydrofolylpolyglutamate synthase</fullName>
    </alternativeName>
</protein>
<dbReference type="PANTHER" id="PTHR11136">
    <property type="entry name" value="FOLYLPOLYGLUTAMATE SYNTHASE-RELATED"/>
    <property type="match status" value="1"/>
</dbReference>
<dbReference type="Pfam" id="PF02875">
    <property type="entry name" value="Mur_ligase_C"/>
    <property type="match status" value="1"/>
</dbReference>
<dbReference type="Gene3D" id="3.40.1190.10">
    <property type="entry name" value="Mur-like, catalytic domain"/>
    <property type="match status" value="1"/>
</dbReference>
<comment type="similarity">
    <text evidence="1">Belongs to the folylpolyglutamate synthase family.</text>
</comment>
<keyword evidence="4" id="KW-0479">Metal-binding</keyword>
<dbReference type="RefSeq" id="WP_201369143.1">
    <property type="nucleotide sequence ID" value="NZ_BNJG01000001.1"/>
</dbReference>
<evidence type="ECO:0000256" key="9">
    <source>
        <dbReference type="ARBA" id="ARBA00047493"/>
    </source>
</evidence>
<evidence type="ECO:0000256" key="3">
    <source>
        <dbReference type="ARBA" id="ARBA00022598"/>
    </source>
</evidence>
<dbReference type="EC" id="6.3.2.17" evidence="2"/>
<dbReference type="Proteomes" id="UP000654345">
    <property type="component" value="Unassembled WGS sequence"/>
</dbReference>
<dbReference type="PIRSF" id="PIRSF001563">
    <property type="entry name" value="Folylpolyglu_synth"/>
    <property type="match status" value="1"/>
</dbReference>
<evidence type="ECO:0000259" key="11">
    <source>
        <dbReference type="Pfam" id="PF08245"/>
    </source>
</evidence>
<name>A0ABQ3UHM8_9CHLR</name>
<keyword evidence="6" id="KW-0067">ATP-binding</keyword>
<accession>A0ABQ3UHM8</accession>
<dbReference type="SUPFAM" id="SSF53623">
    <property type="entry name" value="MurD-like peptide ligases, catalytic domain"/>
    <property type="match status" value="1"/>
</dbReference>
<dbReference type="EMBL" id="BNJG01000001">
    <property type="protein sequence ID" value="GHO52214.1"/>
    <property type="molecule type" value="Genomic_DNA"/>
</dbReference>
<evidence type="ECO:0000256" key="1">
    <source>
        <dbReference type="ARBA" id="ARBA00008276"/>
    </source>
</evidence>
<dbReference type="SUPFAM" id="SSF53244">
    <property type="entry name" value="MurD-like peptide ligases, peptide-binding domain"/>
    <property type="match status" value="1"/>
</dbReference>
<evidence type="ECO:0000256" key="7">
    <source>
        <dbReference type="ARBA" id="ARBA00022842"/>
    </source>
</evidence>
<evidence type="ECO:0000313" key="13">
    <source>
        <dbReference type="Proteomes" id="UP000654345"/>
    </source>
</evidence>
<feature type="domain" description="Mur ligase C-terminal" evidence="10">
    <location>
        <begin position="325"/>
        <end position="444"/>
    </location>
</feature>
<keyword evidence="5" id="KW-0547">Nucleotide-binding</keyword>
<feature type="domain" description="Mur ligase central" evidence="11">
    <location>
        <begin position="52"/>
        <end position="297"/>
    </location>
</feature>
<evidence type="ECO:0000256" key="6">
    <source>
        <dbReference type="ARBA" id="ARBA00022840"/>
    </source>
</evidence>
<dbReference type="PANTHER" id="PTHR11136:SF0">
    <property type="entry name" value="DIHYDROFOLATE SYNTHETASE-RELATED"/>
    <property type="match status" value="1"/>
</dbReference>
<evidence type="ECO:0000259" key="10">
    <source>
        <dbReference type="Pfam" id="PF02875"/>
    </source>
</evidence>
<reference evidence="12 13" key="1">
    <citation type="journal article" date="2021" name="Int. J. Syst. Evol. Microbiol.">
        <title>Reticulibacter mediterranei gen. nov., sp. nov., within the new family Reticulibacteraceae fam. nov., and Ktedonospora formicarum gen. nov., sp. nov., Ktedonobacter robiniae sp. nov., Dictyobacter formicarum sp. nov. and Dictyobacter arantiisoli sp. nov., belonging to the class Ktedonobacteria.</title>
        <authorList>
            <person name="Yabe S."/>
            <person name="Zheng Y."/>
            <person name="Wang C.M."/>
            <person name="Sakai Y."/>
            <person name="Abe K."/>
            <person name="Yokota A."/>
            <person name="Donadio S."/>
            <person name="Cavaletti L."/>
            <person name="Monciardini P."/>
        </authorList>
    </citation>
    <scope>NUCLEOTIDE SEQUENCE [LARGE SCALE GENOMIC DNA]</scope>
    <source>
        <strain evidence="12 13">SOSP1-30</strain>
    </source>
</reference>
<evidence type="ECO:0000256" key="5">
    <source>
        <dbReference type="ARBA" id="ARBA00022741"/>
    </source>
</evidence>
<dbReference type="NCBIfam" id="TIGR01499">
    <property type="entry name" value="folC"/>
    <property type="match status" value="1"/>
</dbReference>
<dbReference type="InterPro" id="IPR036615">
    <property type="entry name" value="Mur_ligase_C_dom_sf"/>
</dbReference>
<evidence type="ECO:0000256" key="2">
    <source>
        <dbReference type="ARBA" id="ARBA00013025"/>
    </source>
</evidence>
<gene>
    <name evidence="12" type="primary">folC</name>
    <name evidence="12" type="ORF">KSB_06890</name>
</gene>
<dbReference type="InterPro" id="IPR001645">
    <property type="entry name" value="Folylpolyglutamate_synth"/>
</dbReference>
<evidence type="ECO:0000256" key="8">
    <source>
        <dbReference type="ARBA" id="ARBA00030592"/>
    </source>
</evidence>